<feature type="domain" description="Tyr recombinase" evidence="5">
    <location>
        <begin position="164"/>
        <end position="347"/>
    </location>
</feature>
<dbReference type="OrthoDB" id="9803188at2"/>
<dbReference type="EMBL" id="LT906454">
    <property type="protein sequence ID" value="SNV39583.1"/>
    <property type="molecule type" value="Genomic_DNA"/>
</dbReference>
<comment type="similarity">
    <text evidence="1">Belongs to the 'phage' integrase family.</text>
</comment>
<dbReference type="InterPro" id="IPR028259">
    <property type="entry name" value="AP2-like_int_N"/>
</dbReference>
<dbReference type="InterPro" id="IPR002104">
    <property type="entry name" value="Integrase_catalytic"/>
</dbReference>
<evidence type="ECO:0000256" key="3">
    <source>
        <dbReference type="ARBA" id="ARBA00023125"/>
    </source>
</evidence>
<dbReference type="InterPro" id="IPR011010">
    <property type="entry name" value="DNA_brk_join_enz"/>
</dbReference>
<dbReference type="PROSITE" id="PS51898">
    <property type="entry name" value="TYR_RECOMBINASE"/>
    <property type="match status" value="1"/>
</dbReference>
<accession>A0A239X062</accession>
<protein>
    <submittedName>
        <fullName evidence="6">Integrase family protein</fullName>
    </submittedName>
</protein>
<dbReference type="InterPro" id="IPR050090">
    <property type="entry name" value="Tyrosine_recombinase_XerCD"/>
</dbReference>
<dbReference type="Pfam" id="PF00589">
    <property type="entry name" value="Phage_integrase"/>
    <property type="match status" value="1"/>
</dbReference>
<keyword evidence="4" id="KW-0233">DNA recombination</keyword>
<dbReference type="InterPro" id="IPR004107">
    <property type="entry name" value="Integrase_SAM-like_N"/>
</dbReference>
<sequence length="364" mass="42257">MAYFRKRANGWEYRISYKDNLGKYRQKSKGGFRTKSEASHAANQAELEIAQGILKDERVTYADYFLKWCEVYKKPHITYATYRKYLHIHDVIVTHFGNTKLGNMTASKYQSVVNNLSEIYVWTTIKTFHSYNRQVAKQAMHDGLITRNFTELAKLSSKVESKEKELKFLQSDEYQMLIAEMADTVKRQTHFCIYLIATTGLRFSEALGLTIDDIDCDNLIINVDKTYKVYSGDIGWHPTKNKQSVRQIPINKSFVDTYRKYLAEGYIPNEENRLIIKSSNTAINKVLRKHLNKKFTAHGLRHTYASYLINNNVDLMVVSKILGHKNLNTTLKVYAHLFDTKITQEFEQTRQAFGANLGQTKKKP</sequence>
<dbReference type="Proteomes" id="UP000215144">
    <property type="component" value="Chromosome 1"/>
</dbReference>
<dbReference type="CDD" id="cd01189">
    <property type="entry name" value="INT_ICEBs1_C_like"/>
    <property type="match status" value="1"/>
</dbReference>
<dbReference type="RefSeq" id="WP_095122430.1">
    <property type="nucleotide sequence ID" value="NZ_LT906454.1"/>
</dbReference>
<evidence type="ECO:0000313" key="7">
    <source>
        <dbReference type="Proteomes" id="UP000215144"/>
    </source>
</evidence>
<dbReference type="KEGG" id="saco:SAME_00999"/>
<dbReference type="SUPFAM" id="SSF56349">
    <property type="entry name" value="DNA breaking-rejoining enzymes"/>
    <property type="match status" value="1"/>
</dbReference>
<reference evidence="6 7" key="1">
    <citation type="submission" date="2017-06" db="EMBL/GenBank/DDBJ databases">
        <authorList>
            <consortium name="Pathogen Informatics"/>
        </authorList>
    </citation>
    <scope>NUCLEOTIDE SEQUENCE [LARGE SCALE GENOMIC DNA]</scope>
    <source>
        <strain evidence="6 7">NCTC11291</strain>
    </source>
</reference>
<dbReference type="GO" id="GO:0006310">
    <property type="term" value="P:DNA recombination"/>
    <property type="evidence" value="ECO:0007669"/>
    <property type="project" value="UniProtKB-KW"/>
</dbReference>
<dbReference type="Pfam" id="PF14659">
    <property type="entry name" value="Phage_int_SAM_3"/>
    <property type="match status" value="1"/>
</dbReference>
<evidence type="ECO:0000256" key="4">
    <source>
        <dbReference type="ARBA" id="ARBA00023172"/>
    </source>
</evidence>
<dbReference type="PANTHER" id="PTHR30349">
    <property type="entry name" value="PHAGE INTEGRASE-RELATED"/>
    <property type="match status" value="1"/>
</dbReference>
<evidence type="ECO:0000256" key="1">
    <source>
        <dbReference type="ARBA" id="ARBA00008857"/>
    </source>
</evidence>
<name>A0A239X062_STRAI</name>
<dbReference type="InterPro" id="IPR013762">
    <property type="entry name" value="Integrase-like_cat_sf"/>
</dbReference>
<dbReference type="Pfam" id="PF14657">
    <property type="entry name" value="Arm-DNA-bind_4"/>
    <property type="match status" value="1"/>
</dbReference>
<organism evidence="6 7">
    <name type="scientific">Streptococcus acidominimus</name>
    <dbReference type="NCBI Taxonomy" id="1326"/>
    <lineage>
        <taxon>Bacteria</taxon>
        <taxon>Bacillati</taxon>
        <taxon>Bacillota</taxon>
        <taxon>Bacilli</taxon>
        <taxon>Lactobacillales</taxon>
        <taxon>Streptococcaceae</taxon>
        <taxon>Streptococcus</taxon>
    </lineage>
</organism>
<dbReference type="GO" id="GO:0003677">
    <property type="term" value="F:DNA binding"/>
    <property type="evidence" value="ECO:0007669"/>
    <property type="project" value="UniProtKB-KW"/>
</dbReference>
<dbReference type="Gene3D" id="1.10.443.10">
    <property type="entry name" value="Intergrase catalytic core"/>
    <property type="match status" value="1"/>
</dbReference>
<evidence type="ECO:0000259" key="5">
    <source>
        <dbReference type="PROSITE" id="PS51898"/>
    </source>
</evidence>
<keyword evidence="3" id="KW-0238">DNA-binding</keyword>
<dbReference type="AlphaFoldDB" id="A0A239X062"/>
<proteinExistence type="inferred from homology"/>
<dbReference type="GO" id="GO:0015074">
    <property type="term" value="P:DNA integration"/>
    <property type="evidence" value="ECO:0007669"/>
    <property type="project" value="UniProtKB-KW"/>
</dbReference>
<evidence type="ECO:0000256" key="2">
    <source>
        <dbReference type="ARBA" id="ARBA00022908"/>
    </source>
</evidence>
<dbReference type="Gene3D" id="1.10.150.130">
    <property type="match status" value="1"/>
</dbReference>
<keyword evidence="2" id="KW-0229">DNA integration</keyword>
<gene>
    <name evidence="6" type="primary">Int-Tn_1</name>
    <name evidence="6" type="ORF">SAMEA4504048_00999</name>
</gene>
<dbReference type="PANTHER" id="PTHR30349:SF64">
    <property type="entry name" value="PROPHAGE INTEGRASE INTD-RELATED"/>
    <property type="match status" value="1"/>
</dbReference>
<evidence type="ECO:0000313" key="6">
    <source>
        <dbReference type="EMBL" id="SNV39583.1"/>
    </source>
</evidence>
<dbReference type="InterPro" id="IPR010998">
    <property type="entry name" value="Integrase_recombinase_N"/>
</dbReference>